<organism evidence="3 4">
    <name type="scientific">Adineta ricciae</name>
    <name type="common">Rotifer</name>
    <dbReference type="NCBI Taxonomy" id="249248"/>
    <lineage>
        <taxon>Eukaryota</taxon>
        <taxon>Metazoa</taxon>
        <taxon>Spiralia</taxon>
        <taxon>Gnathifera</taxon>
        <taxon>Rotifera</taxon>
        <taxon>Eurotatoria</taxon>
        <taxon>Bdelloidea</taxon>
        <taxon>Adinetida</taxon>
        <taxon>Adinetidae</taxon>
        <taxon>Adineta</taxon>
    </lineage>
</organism>
<dbReference type="Proteomes" id="UP000663828">
    <property type="component" value="Unassembled WGS sequence"/>
</dbReference>
<evidence type="ECO:0000313" key="3">
    <source>
        <dbReference type="EMBL" id="CAF0921337.1"/>
    </source>
</evidence>
<name>A0A814B372_ADIRI</name>
<feature type="domain" description="EGF-like" evidence="2">
    <location>
        <begin position="561"/>
        <end position="572"/>
    </location>
</feature>
<feature type="chain" id="PRO_5032877639" description="EGF-like domain-containing protein" evidence="1">
    <location>
        <begin position="25"/>
        <end position="616"/>
    </location>
</feature>
<evidence type="ECO:0000259" key="2">
    <source>
        <dbReference type="PROSITE" id="PS00022"/>
    </source>
</evidence>
<keyword evidence="1" id="KW-0732">Signal</keyword>
<comment type="caution">
    <text evidence="3">The sequence shown here is derived from an EMBL/GenBank/DDBJ whole genome shotgun (WGS) entry which is preliminary data.</text>
</comment>
<reference evidence="3" key="1">
    <citation type="submission" date="2021-02" db="EMBL/GenBank/DDBJ databases">
        <authorList>
            <person name="Nowell W R."/>
        </authorList>
    </citation>
    <scope>NUCLEOTIDE SEQUENCE</scope>
</reference>
<keyword evidence="4" id="KW-1185">Reference proteome</keyword>
<proteinExistence type="predicted"/>
<dbReference type="AlphaFoldDB" id="A0A814B372"/>
<sequence>MITIEHHLLVSIFINYLLILPTNAARCYLCSEDTLHECIGNSQPDSYLYTNILQYYTEPCNGQCVLFRNVNGSIVRGCSWTYGHMTPKSIGWHEISPRIQAYFCDSHLCNNGTVEDSDTGNSRRGAINNPIVLSPHELNLLAANNQILIEKDAEQHPQVHQCYSCTARFEGCGELIDSRYASNYIRPCSSSCIIFRNPNDLNLITRDCSTYWPQVQVKSGLQKLLGSDAFFCQEPLCNGVSFDVIMGIFHNQLPSVITFPSVPATENIVTYTTTVVATTLTIASSVKNTTVDIYNDNVIWDDPDLDYNLFEPVVSIVSSPNNHTTTTMADLSEEFDIMDEILLNSTSIDNLMDPESNITLNWWDFNDTLITVSPSNLTDDNDDDWTIFNTTVELPITRFDHLSSEEDDEDEDYLILDFDSHSDSDNNTLMLNKTTTTAPTTHALDNLTEPLFIYDLKDHHMKDQLLELFKPFPTLAIPPFSWMLSMINKTHSESFDSTTTTTMSTITTTHTTMTTTTTTTTTTAAASRNTTTTHPTSQAPFEYCKDRHCRHSGRLNSDCLCVCLPAFTGDECETVLCEQEPAHICAFVLEHECATDYIRHLCPRYCQLNNCTSKVV</sequence>
<gene>
    <name evidence="3" type="ORF">XAT740_LOCUS9053</name>
</gene>
<dbReference type="InterPro" id="IPR000742">
    <property type="entry name" value="EGF"/>
</dbReference>
<accession>A0A814B372</accession>
<feature type="signal peptide" evidence="1">
    <location>
        <begin position="1"/>
        <end position="24"/>
    </location>
</feature>
<evidence type="ECO:0000313" key="4">
    <source>
        <dbReference type="Proteomes" id="UP000663828"/>
    </source>
</evidence>
<dbReference type="EMBL" id="CAJNOR010000461">
    <property type="protein sequence ID" value="CAF0921337.1"/>
    <property type="molecule type" value="Genomic_DNA"/>
</dbReference>
<protein>
    <recommendedName>
        <fullName evidence="2">EGF-like domain-containing protein</fullName>
    </recommendedName>
</protein>
<dbReference type="PROSITE" id="PS00022">
    <property type="entry name" value="EGF_1"/>
    <property type="match status" value="1"/>
</dbReference>
<evidence type="ECO:0000256" key="1">
    <source>
        <dbReference type="SAM" id="SignalP"/>
    </source>
</evidence>